<protein>
    <recommendedName>
        <fullName evidence="6 16">CDP-diacylglycerol--glycerol-3-phosphate 3-phosphatidyltransferase</fullName>
        <ecNumber evidence="5 16">2.7.8.5</ecNumber>
    </recommendedName>
</protein>
<evidence type="ECO:0000313" key="21">
    <source>
        <dbReference type="Proteomes" id="UP000007319"/>
    </source>
</evidence>
<evidence type="ECO:0000256" key="18">
    <source>
        <dbReference type="SAM" id="MobiDB-lite"/>
    </source>
</evidence>
<evidence type="ECO:0000256" key="15">
    <source>
        <dbReference type="ARBA" id="ARBA00048586"/>
    </source>
</evidence>
<dbReference type="InterPro" id="IPR048254">
    <property type="entry name" value="CDP_ALCOHOL_P_TRANSF_CS"/>
</dbReference>
<keyword evidence="14" id="KW-1208">Phospholipid metabolism</keyword>
<dbReference type="NCBIfam" id="TIGR00560">
    <property type="entry name" value="pgsA"/>
    <property type="match status" value="1"/>
</dbReference>
<dbReference type="InterPro" id="IPR043130">
    <property type="entry name" value="CDP-OH_PTrfase_TM_dom"/>
</dbReference>
<keyword evidence="13" id="KW-0594">Phospholipid biosynthesis</keyword>
<dbReference type="Proteomes" id="UP000007319">
    <property type="component" value="Chromosome"/>
</dbReference>
<keyword evidence="7" id="KW-0444">Lipid biosynthesis</keyword>
<keyword evidence="9 19" id="KW-0812">Transmembrane</keyword>
<keyword evidence="10 19" id="KW-1133">Transmembrane helix</keyword>
<keyword evidence="12 19" id="KW-0472">Membrane</keyword>
<comment type="pathway">
    <text evidence="3">Lipid metabolism.</text>
</comment>
<evidence type="ECO:0000256" key="16">
    <source>
        <dbReference type="NCBIfam" id="TIGR00560"/>
    </source>
</evidence>
<dbReference type="InterPro" id="IPR000462">
    <property type="entry name" value="CDP-OH_P_trans"/>
</dbReference>
<evidence type="ECO:0000256" key="11">
    <source>
        <dbReference type="ARBA" id="ARBA00023098"/>
    </source>
</evidence>
<gene>
    <name evidence="20" type="ORF">AZOBR_130041</name>
</gene>
<evidence type="ECO:0000256" key="10">
    <source>
        <dbReference type="ARBA" id="ARBA00022989"/>
    </source>
</evidence>
<dbReference type="PROSITE" id="PS00379">
    <property type="entry name" value="CDP_ALCOHOL_P_TRANSF"/>
    <property type="match status" value="1"/>
</dbReference>
<evidence type="ECO:0000256" key="13">
    <source>
        <dbReference type="ARBA" id="ARBA00023209"/>
    </source>
</evidence>
<dbReference type="KEGG" id="abs:AZOBR_130041"/>
<evidence type="ECO:0000256" key="14">
    <source>
        <dbReference type="ARBA" id="ARBA00023264"/>
    </source>
</evidence>
<keyword evidence="11" id="KW-0443">Lipid metabolism</keyword>
<dbReference type="InterPro" id="IPR050324">
    <property type="entry name" value="CDP-alcohol_PTase-I"/>
</dbReference>
<evidence type="ECO:0000256" key="9">
    <source>
        <dbReference type="ARBA" id="ARBA00022692"/>
    </source>
</evidence>
<feature type="transmembrane region" description="Helical" evidence="19">
    <location>
        <begin position="73"/>
        <end position="101"/>
    </location>
</feature>
<evidence type="ECO:0000256" key="1">
    <source>
        <dbReference type="ARBA" id="ARBA00004141"/>
    </source>
</evidence>
<evidence type="ECO:0000256" key="12">
    <source>
        <dbReference type="ARBA" id="ARBA00023136"/>
    </source>
</evidence>
<comment type="similarity">
    <text evidence="4 17">Belongs to the CDP-alcohol phosphatidyltransferase class-I family.</text>
</comment>
<feature type="region of interest" description="Disordered" evidence="18">
    <location>
        <begin position="185"/>
        <end position="207"/>
    </location>
</feature>
<comment type="catalytic activity">
    <reaction evidence="15">
        <text>a CDP-1,2-diacyl-sn-glycerol + sn-glycerol 3-phosphate = a 1,2-diacyl-sn-glycero-3-phospho-(1'-sn-glycero-3'-phosphate) + CMP + H(+)</text>
        <dbReference type="Rhea" id="RHEA:12593"/>
        <dbReference type="ChEBI" id="CHEBI:15378"/>
        <dbReference type="ChEBI" id="CHEBI:57597"/>
        <dbReference type="ChEBI" id="CHEBI:58332"/>
        <dbReference type="ChEBI" id="CHEBI:60110"/>
        <dbReference type="ChEBI" id="CHEBI:60377"/>
        <dbReference type="EC" id="2.7.8.5"/>
    </reaction>
</comment>
<feature type="transmembrane region" description="Helical" evidence="19">
    <location>
        <begin position="148"/>
        <end position="172"/>
    </location>
</feature>
<keyword evidence="8 17" id="KW-0808">Transferase</keyword>
<evidence type="ECO:0000313" key="20">
    <source>
        <dbReference type="EMBL" id="CCC98263.1"/>
    </source>
</evidence>
<dbReference type="Pfam" id="PF01066">
    <property type="entry name" value="CDP-OH_P_transf"/>
    <property type="match status" value="1"/>
</dbReference>
<dbReference type="EC" id="2.7.8.5" evidence="5 16"/>
<dbReference type="GO" id="GO:0008444">
    <property type="term" value="F:CDP-diacylglycerol-glycerol-3-phosphate 3-phosphatidyltransferase activity"/>
    <property type="evidence" value="ECO:0007669"/>
    <property type="project" value="UniProtKB-UniRule"/>
</dbReference>
<accession>A0A9P1NM23</accession>
<dbReference type="AlphaFoldDB" id="A0A9P1NM23"/>
<name>A0A9P1NM23_9PROT</name>
<reference evidence="20 21" key="1">
    <citation type="journal article" date="2011" name="PLoS Genet.">
        <title>Azospirillum genomes reveal transition of bacteria from aquatic to terrestrial environments.</title>
        <authorList>
            <person name="Wisniewski-Dye F."/>
            <person name="Borziak K."/>
            <person name="Khalsa-Moyers G."/>
            <person name="Alexandre G."/>
            <person name="Sukharnikov L.O."/>
            <person name="Wuichet K."/>
            <person name="Hurst G.B."/>
            <person name="McDonald W.H."/>
            <person name="Robertson J.S."/>
            <person name="Barbe V."/>
            <person name="Calteau A."/>
            <person name="Rouy Z."/>
            <person name="Mangenot S."/>
            <person name="Prigent-Combaret C."/>
            <person name="Normand P."/>
            <person name="Boyer M."/>
            <person name="Siguier P."/>
            <person name="Dessaux Y."/>
            <person name="Elmerich C."/>
            <person name="Condemine G."/>
            <person name="Krishnen G."/>
            <person name="Kennedy I."/>
            <person name="Paterson A.H."/>
            <person name="Gonzalez V."/>
            <person name="Mavingui P."/>
            <person name="Zhulin I.B."/>
        </authorList>
    </citation>
    <scope>NUCLEOTIDE SEQUENCE [LARGE SCALE GENOMIC DNA]</scope>
    <source>
        <strain evidence="20 21">Sp245</strain>
    </source>
</reference>
<dbReference type="EMBL" id="HE577327">
    <property type="protein sequence ID" value="CCC98263.1"/>
    <property type="molecule type" value="Genomic_DNA"/>
</dbReference>
<dbReference type="GO" id="GO:0046474">
    <property type="term" value="P:glycerophospholipid biosynthetic process"/>
    <property type="evidence" value="ECO:0007669"/>
    <property type="project" value="TreeGrafter"/>
</dbReference>
<evidence type="ECO:0000256" key="6">
    <source>
        <dbReference type="ARBA" id="ARBA00014944"/>
    </source>
</evidence>
<evidence type="ECO:0000256" key="8">
    <source>
        <dbReference type="ARBA" id="ARBA00022679"/>
    </source>
</evidence>
<dbReference type="InterPro" id="IPR004570">
    <property type="entry name" value="Phosphatidylglycerol_P_synth"/>
</dbReference>
<comment type="pathway">
    <text evidence="2">Phospholipid metabolism; phosphatidylglycerol biosynthesis; phosphatidylglycerol from CDP-diacylglycerol: step 1/2.</text>
</comment>
<evidence type="ECO:0000256" key="3">
    <source>
        <dbReference type="ARBA" id="ARBA00005189"/>
    </source>
</evidence>
<evidence type="ECO:0000256" key="4">
    <source>
        <dbReference type="ARBA" id="ARBA00010441"/>
    </source>
</evidence>
<keyword evidence="21" id="KW-1185">Reference proteome</keyword>
<dbReference type="GO" id="GO:0016020">
    <property type="term" value="C:membrane"/>
    <property type="evidence" value="ECO:0007669"/>
    <property type="project" value="UniProtKB-SubCell"/>
</dbReference>
<proteinExistence type="inferred from homology"/>
<dbReference type="PANTHER" id="PTHR14269:SF62">
    <property type="entry name" value="CDP-DIACYLGLYCEROL--GLYCEROL-3-PHOSPHATE 3-PHOSPHATIDYLTRANSFERASE 1, CHLOROPLASTIC"/>
    <property type="match status" value="1"/>
</dbReference>
<evidence type="ECO:0000256" key="17">
    <source>
        <dbReference type="RuleBase" id="RU003750"/>
    </source>
</evidence>
<evidence type="ECO:0000256" key="5">
    <source>
        <dbReference type="ARBA" id="ARBA00013170"/>
    </source>
</evidence>
<dbReference type="PANTHER" id="PTHR14269">
    <property type="entry name" value="CDP-DIACYLGLYCEROL--GLYCEROL-3-PHOSPHATE 3-PHOSPHATIDYLTRANSFERASE-RELATED"/>
    <property type="match status" value="1"/>
</dbReference>
<organism evidence="20 21">
    <name type="scientific">Azospirillum baldaniorum</name>
    <dbReference type="NCBI Taxonomy" id="1064539"/>
    <lineage>
        <taxon>Bacteria</taxon>
        <taxon>Pseudomonadati</taxon>
        <taxon>Pseudomonadota</taxon>
        <taxon>Alphaproteobacteria</taxon>
        <taxon>Rhodospirillales</taxon>
        <taxon>Azospirillaceae</taxon>
        <taxon>Azospirillum</taxon>
    </lineage>
</organism>
<evidence type="ECO:0000256" key="2">
    <source>
        <dbReference type="ARBA" id="ARBA00005042"/>
    </source>
</evidence>
<evidence type="ECO:0000256" key="7">
    <source>
        <dbReference type="ARBA" id="ARBA00022516"/>
    </source>
</evidence>
<sequence>MLTSLPNLLTLSRIAVIPVVVGLFYVPEAWAAYTACALFAAACITDWFDGYLARAWEQESVIGKFLDPIADKLLVAATLIMLVAFARLSGLSVLAAVVILLREVLVSGLREYLAGLNVGVPVTWMAKWKTTIQMVAIGFLIVGDYGPVHIPVTLIGTLGLWVAAILTFVTGWDYMRAGLKHMMAHQPGQAPEGRPGQSGPHAGLSRVSGPSRFLSQTAFRAGGRADHKSGLSVRMPVCFCYVTGERPHSDGRQGGG</sequence>
<comment type="subcellular location">
    <subcellularLocation>
        <location evidence="1">Membrane</location>
        <topology evidence="1">Multi-pass membrane protein</topology>
    </subcellularLocation>
</comment>
<dbReference type="Gene3D" id="1.20.120.1760">
    <property type="match status" value="1"/>
</dbReference>
<evidence type="ECO:0000256" key="19">
    <source>
        <dbReference type="SAM" id="Phobius"/>
    </source>
</evidence>